<protein>
    <submittedName>
        <fullName evidence="1">Uncharacterized protein</fullName>
    </submittedName>
</protein>
<dbReference type="AlphaFoldDB" id="A0A653K6Y8"/>
<organism evidence="1 2">
    <name type="scientific">Acinetobacter proteolyticus</name>
    <dbReference type="NCBI Taxonomy" id="1776741"/>
    <lineage>
        <taxon>Bacteria</taxon>
        <taxon>Pseudomonadati</taxon>
        <taxon>Pseudomonadota</taxon>
        <taxon>Gammaproteobacteria</taxon>
        <taxon>Moraxellales</taxon>
        <taxon>Moraxellaceae</taxon>
        <taxon>Acinetobacter</taxon>
    </lineage>
</organism>
<dbReference type="Proteomes" id="UP000430404">
    <property type="component" value="Unassembled WGS sequence"/>
</dbReference>
<sequence>MAQQIDPSSEAMGAWPQKVEQCNVPQPFCTFQFNRKIVRPYNFMMPQWAWELVGKRNKLEFLLAVRYGMEFDLNQINDALLHRPSFHTVKYVEFQYYLKKHALKEIAVLMAEFESKNFSIRFKTSFSVLDLVSLKGTIDTL</sequence>
<gene>
    <name evidence="1" type="ORF">ACI8B_30135</name>
</gene>
<evidence type="ECO:0000313" key="1">
    <source>
        <dbReference type="EMBL" id="VXA56666.1"/>
    </source>
</evidence>
<accession>A0A653K6Y8</accession>
<name>A0A653K6Y8_9GAMM</name>
<evidence type="ECO:0000313" key="2">
    <source>
        <dbReference type="Proteomes" id="UP000430404"/>
    </source>
</evidence>
<dbReference type="RefSeq" id="WP_159723992.1">
    <property type="nucleotide sequence ID" value="NZ_LR732744.1"/>
</dbReference>
<reference evidence="1 2" key="1">
    <citation type="submission" date="2019-10" db="EMBL/GenBank/DDBJ databases">
        <authorList>
            <person name="Karimi E."/>
        </authorList>
    </citation>
    <scope>NUCLEOTIDE SEQUENCE [LARGE SCALE GENOMIC DNA]</scope>
    <source>
        <strain evidence="1">Acinetobacter sp. 8BE</strain>
    </source>
</reference>
<proteinExistence type="predicted"/>
<dbReference type="EMBL" id="CABWKZ010000023">
    <property type="protein sequence ID" value="VXA56666.1"/>
    <property type="molecule type" value="Genomic_DNA"/>
</dbReference>